<dbReference type="AlphaFoldDB" id="A0A2D6YL64"/>
<name>A0A2D6YL64_9DELT</name>
<organism evidence="1 2">
    <name type="scientific">SAR324 cluster bacterium</name>
    <dbReference type="NCBI Taxonomy" id="2024889"/>
    <lineage>
        <taxon>Bacteria</taxon>
        <taxon>Deltaproteobacteria</taxon>
        <taxon>SAR324 cluster</taxon>
    </lineage>
</organism>
<protein>
    <recommendedName>
        <fullName evidence="3">ABM domain-containing protein</fullName>
    </recommendedName>
</protein>
<sequence>MINTMFIVSMSNCTFDEWKKVFDADAERQSQMMRDIIVGKVDDHTAIVSVDVFAPEKVQELMSDPEFKKMEEEMGLEHSVYLLQPAPS</sequence>
<dbReference type="Proteomes" id="UP000226525">
    <property type="component" value="Unassembled WGS sequence"/>
</dbReference>
<dbReference type="EMBL" id="NZEX01000125">
    <property type="protein sequence ID" value="MAH63948.1"/>
    <property type="molecule type" value="Genomic_DNA"/>
</dbReference>
<accession>A0A2D6YL64</accession>
<proteinExistence type="predicted"/>
<evidence type="ECO:0000313" key="2">
    <source>
        <dbReference type="Proteomes" id="UP000226525"/>
    </source>
</evidence>
<gene>
    <name evidence="1" type="ORF">CMN54_10985</name>
</gene>
<comment type="caution">
    <text evidence="1">The sequence shown here is derived from an EMBL/GenBank/DDBJ whole genome shotgun (WGS) entry which is preliminary data.</text>
</comment>
<evidence type="ECO:0000313" key="1">
    <source>
        <dbReference type="EMBL" id="MAH63948.1"/>
    </source>
</evidence>
<reference evidence="2" key="1">
    <citation type="submission" date="2017-09" db="EMBL/GenBank/DDBJ databases">
        <title>The Reconstruction of 2,631 Draft Metagenome-Assembled Genomes from the Global Oceans.</title>
        <authorList>
            <person name="Tully B.J."/>
            <person name="Graham E.D."/>
            <person name="Heidelberg J.F."/>
        </authorList>
    </citation>
    <scope>NUCLEOTIDE SEQUENCE [LARGE SCALE GENOMIC DNA]</scope>
</reference>
<evidence type="ECO:0008006" key="3">
    <source>
        <dbReference type="Google" id="ProtNLM"/>
    </source>
</evidence>